<comment type="pathway">
    <text evidence="3 15">Amino-acid biosynthesis; L-methionine biosynthesis via de novo pathway; L-homoserine from L-aspartate: step 1/3.</text>
</comment>
<dbReference type="PIRSF" id="PIRSF000726">
    <property type="entry name" value="Asp_kin"/>
    <property type="match status" value="1"/>
</dbReference>
<sequence length="413" mass="44107">MTTLLQKTTNILVQKFGGTSLSTPEAREHVLRHIKRELARQVKLVVVVSAMGRSGDPYATDTLLESTANNGSLPSPRERDLLMGCGEIISAVNLSGMLVREGIPAVALTGAQAGFITDDNFGNARILTIRPERVLRELEEGKVVIVTGFQGQTEHGDLTTLGRGGSDTSATALGAALHANMVDIYTDVEGILTADPRIVEDAKPLAFVSYNEICNMAHQGAKVIHPRAVEIAMQAQVPVRVRSTFAESEGTLVTRPDQFVDSPGGVIDRFVTGITYMTNVTQITVTEQEGIDNLSLKVFEAMADNRISVDFINVTPHGAVYTVLDSEAERATALLQSMGLQPTSLSGCAKVSVVGGGINGVPGIMARIVAALTGQGITILQSADSNTTIWVLVKKEDMVPAVRALHNQFELHL</sequence>
<reference evidence="18 19" key="1">
    <citation type="submission" date="2023-07" db="EMBL/GenBank/DDBJ databases">
        <title>Genomic Encyclopedia of Type Strains, Phase IV (KMG-IV): sequencing the most valuable type-strain genomes for metagenomic binning, comparative biology and taxonomic classification.</title>
        <authorList>
            <person name="Goeker M."/>
        </authorList>
    </citation>
    <scope>NUCLEOTIDE SEQUENCE [LARGE SCALE GENOMIC DNA]</scope>
    <source>
        <strain evidence="18 19">DSM 22170</strain>
    </source>
</reference>
<keyword evidence="8" id="KW-0547">Nucleotide-binding</keyword>
<dbReference type="Pfam" id="PF13840">
    <property type="entry name" value="ACT_7"/>
    <property type="match status" value="1"/>
</dbReference>
<evidence type="ECO:0000256" key="3">
    <source>
        <dbReference type="ARBA" id="ARBA00004986"/>
    </source>
</evidence>
<keyword evidence="10" id="KW-0067">ATP-binding</keyword>
<dbReference type="InterPro" id="IPR045865">
    <property type="entry name" value="ACT-like_dom_sf"/>
</dbReference>
<dbReference type="PANTHER" id="PTHR21499">
    <property type="entry name" value="ASPARTATE KINASE"/>
    <property type="match status" value="1"/>
</dbReference>
<evidence type="ECO:0000256" key="9">
    <source>
        <dbReference type="ARBA" id="ARBA00022777"/>
    </source>
</evidence>
<comment type="function">
    <text evidence="1">Catalyzes the phosphorylation of the beta-carboxyl group of aspartic acid with ATP to yield 4-phospho-L-aspartate, which is involved in the branched biosynthetic pathway leading to the biosynthesis of amino acids threonine, isoleucine and methionine.</text>
</comment>
<evidence type="ECO:0000256" key="10">
    <source>
        <dbReference type="ARBA" id="ARBA00022840"/>
    </source>
</evidence>
<dbReference type="Gene3D" id="3.40.1160.10">
    <property type="entry name" value="Acetylglutamate kinase-like"/>
    <property type="match status" value="1"/>
</dbReference>
<comment type="similarity">
    <text evidence="5 14">Belongs to the aspartokinase family.</text>
</comment>
<evidence type="ECO:0000256" key="4">
    <source>
        <dbReference type="ARBA" id="ARBA00005139"/>
    </source>
</evidence>
<dbReference type="SUPFAM" id="SSF53633">
    <property type="entry name" value="Carbamate kinase-like"/>
    <property type="match status" value="1"/>
</dbReference>
<organism evidence="18 19">
    <name type="scientific">Paenibacillus hunanensis</name>
    <dbReference type="NCBI Taxonomy" id="539262"/>
    <lineage>
        <taxon>Bacteria</taxon>
        <taxon>Bacillati</taxon>
        <taxon>Bacillota</taxon>
        <taxon>Bacilli</taxon>
        <taxon>Bacillales</taxon>
        <taxon>Paenibacillaceae</taxon>
        <taxon>Paenibacillus</taxon>
    </lineage>
</organism>
<evidence type="ECO:0000256" key="2">
    <source>
        <dbReference type="ARBA" id="ARBA00004766"/>
    </source>
</evidence>
<dbReference type="EMBL" id="JAVDQH010000009">
    <property type="protein sequence ID" value="MDR6244659.1"/>
    <property type="molecule type" value="Genomic_DNA"/>
</dbReference>
<evidence type="ECO:0000256" key="8">
    <source>
        <dbReference type="ARBA" id="ARBA00022741"/>
    </source>
</evidence>
<comment type="pathway">
    <text evidence="2 15">Amino-acid biosynthesis; L-lysine biosynthesis via DAP pathway; (S)-tetrahydrodipicolinate from L-aspartate: step 1/4.</text>
</comment>
<dbReference type="PROSITE" id="PS00324">
    <property type="entry name" value="ASPARTOKINASE"/>
    <property type="match status" value="1"/>
</dbReference>
<keyword evidence="19" id="KW-1185">Reference proteome</keyword>
<evidence type="ECO:0000259" key="17">
    <source>
        <dbReference type="Pfam" id="PF13840"/>
    </source>
</evidence>
<keyword evidence="6 15" id="KW-0028">Amino-acid biosynthesis</keyword>
<dbReference type="SUPFAM" id="SSF55021">
    <property type="entry name" value="ACT-like"/>
    <property type="match status" value="2"/>
</dbReference>
<evidence type="ECO:0000256" key="14">
    <source>
        <dbReference type="RuleBase" id="RU003448"/>
    </source>
</evidence>
<dbReference type="InterPro" id="IPR036393">
    <property type="entry name" value="AceGlu_kinase-like_sf"/>
</dbReference>
<feature type="domain" description="CASTOR ACT" evidence="17">
    <location>
        <begin position="346"/>
        <end position="407"/>
    </location>
</feature>
<feature type="domain" description="Aspartate/glutamate/uridylate kinase" evidence="16">
    <location>
        <begin position="11"/>
        <end position="243"/>
    </location>
</feature>
<evidence type="ECO:0000313" key="19">
    <source>
        <dbReference type="Proteomes" id="UP001185028"/>
    </source>
</evidence>
<evidence type="ECO:0000259" key="16">
    <source>
        <dbReference type="Pfam" id="PF00696"/>
    </source>
</evidence>
<keyword evidence="11" id="KW-0220">Diaminopimelate biosynthesis</keyword>
<evidence type="ECO:0000256" key="11">
    <source>
        <dbReference type="ARBA" id="ARBA00022915"/>
    </source>
</evidence>
<evidence type="ECO:0000313" key="18">
    <source>
        <dbReference type="EMBL" id="MDR6244659.1"/>
    </source>
</evidence>
<dbReference type="NCBIfam" id="TIGR00657">
    <property type="entry name" value="asp_kinases"/>
    <property type="match status" value="1"/>
</dbReference>
<evidence type="ECO:0000256" key="12">
    <source>
        <dbReference type="ARBA" id="ARBA00023154"/>
    </source>
</evidence>
<evidence type="ECO:0000256" key="7">
    <source>
        <dbReference type="ARBA" id="ARBA00022679"/>
    </source>
</evidence>
<dbReference type="InterPro" id="IPR005260">
    <property type="entry name" value="Asp_kin_monofn"/>
</dbReference>
<dbReference type="InterPro" id="IPR018042">
    <property type="entry name" value="Aspartate_kinase_CS"/>
</dbReference>
<proteinExistence type="inferred from homology"/>
<protein>
    <recommendedName>
        <fullName evidence="14">Aspartokinase</fullName>
        <ecNumber evidence="14">2.7.2.4</ecNumber>
    </recommendedName>
</protein>
<dbReference type="Proteomes" id="UP001185028">
    <property type="component" value="Unassembled WGS sequence"/>
</dbReference>
<gene>
    <name evidence="18" type="ORF">JOC58_002556</name>
</gene>
<dbReference type="InterPro" id="IPR001341">
    <property type="entry name" value="Asp_kinase"/>
</dbReference>
<keyword evidence="7 14" id="KW-0808">Transferase</keyword>
<dbReference type="InterPro" id="IPR001048">
    <property type="entry name" value="Asp/Glu/Uridylate_kinase"/>
</dbReference>
<comment type="pathway">
    <text evidence="4 15">Amino-acid biosynthesis; L-threonine biosynthesis; L-threonine from L-aspartate: step 1/5.</text>
</comment>
<accession>A0ABU1IZH7</accession>
<dbReference type="RefSeq" id="WP_188776707.1">
    <property type="nucleotide sequence ID" value="NZ_BMMB01000007.1"/>
</dbReference>
<comment type="caution">
    <text evidence="18">The sequence shown here is derived from an EMBL/GenBank/DDBJ whole genome shotgun (WGS) entry which is preliminary data.</text>
</comment>
<dbReference type="InterPro" id="IPR027795">
    <property type="entry name" value="CASTOR_ACT_dom"/>
</dbReference>
<dbReference type="NCBIfam" id="TIGR00656">
    <property type="entry name" value="asp_kin_monofn"/>
    <property type="match status" value="1"/>
</dbReference>
<keyword evidence="12" id="KW-0457">Lysine biosynthesis</keyword>
<evidence type="ECO:0000256" key="13">
    <source>
        <dbReference type="ARBA" id="ARBA00047872"/>
    </source>
</evidence>
<evidence type="ECO:0000256" key="1">
    <source>
        <dbReference type="ARBA" id="ARBA00003121"/>
    </source>
</evidence>
<dbReference type="Gene3D" id="3.30.2130.10">
    <property type="entry name" value="VC0802-like"/>
    <property type="match status" value="1"/>
</dbReference>
<dbReference type="PANTHER" id="PTHR21499:SF3">
    <property type="entry name" value="ASPARTOKINASE"/>
    <property type="match status" value="1"/>
</dbReference>
<dbReference type="EC" id="2.7.2.4" evidence="14"/>
<dbReference type="GO" id="GO:0004072">
    <property type="term" value="F:aspartate kinase activity"/>
    <property type="evidence" value="ECO:0007669"/>
    <property type="project" value="UniProtKB-EC"/>
</dbReference>
<evidence type="ECO:0000256" key="6">
    <source>
        <dbReference type="ARBA" id="ARBA00022605"/>
    </source>
</evidence>
<dbReference type="NCBIfam" id="NF006068">
    <property type="entry name" value="PRK08210.1"/>
    <property type="match status" value="1"/>
</dbReference>
<keyword evidence="9 14" id="KW-0418">Kinase</keyword>
<evidence type="ECO:0000256" key="5">
    <source>
        <dbReference type="ARBA" id="ARBA00010122"/>
    </source>
</evidence>
<evidence type="ECO:0000256" key="15">
    <source>
        <dbReference type="RuleBase" id="RU004249"/>
    </source>
</evidence>
<comment type="catalytic activity">
    <reaction evidence="13 14">
        <text>L-aspartate + ATP = 4-phospho-L-aspartate + ADP</text>
        <dbReference type="Rhea" id="RHEA:23776"/>
        <dbReference type="ChEBI" id="CHEBI:29991"/>
        <dbReference type="ChEBI" id="CHEBI:30616"/>
        <dbReference type="ChEBI" id="CHEBI:57535"/>
        <dbReference type="ChEBI" id="CHEBI:456216"/>
        <dbReference type="EC" id="2.7.2.4"/>
    </reaction>
</comment>
<name>A0ABU1IZH7_9BACL</name>
<dbReference type="Pfam" id="PF00696">
    <property type="entry name" value="AA_kinase"/>
    <property type="match status" value="1"/>
</dbReference>